<keyword evidence="6" id="KW-0472">Membrane</keyword>
<dbReference type="AlphaFoldDB" id="S8AL55"/>
<dbReference type="PANTHER" id="PTHR14009:SF6">
    <property type="entry name" value="LETM1 RBD DOMAIN-CONTAINING PROTEIN"/>
    <property type="match status" value="1"/>
</dbReference>
<dbReference type="HOGENOM" id="CLU_048915_2_0_1"/>
<dbReference type="eggNOG" id="ENOG502S645">
    <property type="taxonomic scope" value="Eukaryota"/>
</dbReference>
<dbReference type="STRING" id="933388.S8AL55"/>
<keyword evidence="4" id="KW-1133">Transmembrane helix</keyword>
<accession>S8AL55</accession>
<keyword evidence="5 7" id="KW-0496">Mitochondrion</keyword>
<evidence type="ECO:0000313" key="10">
    <source>
        <dbReference type="EMBL" id="EPS26593.1"/>
    </source>
</evidence>
<evidence type="ECO:0000259" key="9">
    <source>
        <dbReference type="PROSITE" id="PS51758"/>
    </source>
</evidence>
<feature type="region of interest" description="Disordered" evidence="8">
    <location>
        <begin position="96"/>
        <end position="117"/>
    </location>
</feature>
<feature type="domain" description="Letm1 RBD" evidence="9">
    <location>
        <begin position="225"/>
        <end position="408"/>
    </location>
</feature>
<evidence type="ECO:0000256" key="7">
    <source>
        <dbReference type="PROSITE-ProRule" id="PRU01094"/>
    </source>
</evidence>
<feature type="compositionally biased region" description="Low complexity" evidence="8">
    <location>
        <begin position="48"/>
        <end position="61"/>
    </location>
</feature>
<keyword evidence="2" id="KW-0812">Transmembrane</keyword>
<evidence type="ECO:0000256" key="5">
    <source>
        <dbReference type="ARBA" id="ARBA00023128"/>
    </source>
</evidence>
<evidence type="ECO:0000256" key="1">
    <source>
        <dbReference type="ARBA" id="ARBA00004434"/>
    </source>
</evidence>
<dbReference type="PANTHER" id="PTHR14009">
    <property type="entry name" value="LEUCINE ZIPPER-EF-HAND CONTAINING TRANSMEMBRANE PROTEIN"/>
    <property type="match status" value="1"/>
</dbReference>
<dbReference type="EMBL" id="KB644409">
    <property type="protein sequence ID" value="EPS26593.1"/>
    <property type="molecule type" value="Genomic_DNA"/>
</dbReference>
<dbReference type="PROSITE" id="PS51758">
    <property type="entry name" value="LETM1_RBD"/>
    <property type="match status" value="1"/>
</dbReference>
<protein>
    <recommendedName>
        <fullName evidence="9">Letm1 RBD domain-containing protein</fullName>
    </recommendedName>
</protein>
<evidence type="ECO:0000256" key="4">
    <source>
        <dbReference type="ARBA" id="ARBA00022989"/>
    </source>
</evidence>
<feature type="region of interest" description="Disordered" evidence="8">
    <location>
        <begin position="43"/>
        <end position="84"/>
    </location>
</feature>
<dbReference type="Proteomes" id="UP000019376">
    <property type="component" value="Unassembled WGS sequence"/>
</dbReference>
<evidence type="ECO:0000256" key="2">
    <source>
        <dbReference type="ARBA" id="ARBA00022692"/>
    </source>
</evidence>
<dbReference type="GO" id="GO:0043022">
    <property type="term" value="F:ribosome binding"/>
    <property type="evidence" value="ECO:0007669"/>
    <property type="project" value="InterPro"/>
</dbReference>
<dbReference type="PhylomeDB" id="S8AL55"/>
<feature type="compositionally biased region" description="Polar residues" evidence="8">
    <location>
        <begin position="70"/>
        <end position="84"/>
    </location>
</feature>
<dbReference type="GO" id="GO:0005743">
    <property type="term" value="C:mitochondrial inner membrane"/>
    <property type="evidence" value="ECO:0007669"/>
    <property type="project" value="UniProtKB-SubCell"/>
</dbReference>
<name>S8AL55_PENO1</name>
<dbReference type="InterPro" id="IPR033122">
    <property type="entry name" value="LETM1-like_RBD"/>
</dbReference>
<evidence type="ECO:0000313" key="11">
    <source>
        <dbReference type="Proteomes" id="UP000019376"/>
    </source>
</evidence>
<proteinExistence type="predicted"/>
<sequence>MTTLPTRSVLLRTPLQSCPHKYSPYRHITLDLHHHLHLHNLPPRSQFSTSATAHAAASSAASKDRPRARSPTQHTKSSTLIAPTPTLETLSQSHLNAPISTFPPPLDTPDALPASASTPDKLKRLVAVGRAYVAFYKTGLKNVYYNYRASIPIRRELGLPTYLPVLPPRTRGVVGSKAQTQAPSRESNDTIHPELKLGRGRFQLVRRSARDVQRMIPFTLILLICGEFTPLIIPIFGSAITPATCRVPGQVGKDREAGSKRRNLAQQAYAATVGRTVCLAGSEAERAVLVEVSRRSFAQEASAQQVLQACAMFGLVKKHDRALGAVLAGLVYRPRLVRYLDYLELDDRMIREGGVDALSAGEVRIAVEERGGGDVAAMLTGLKAEAKEREWLKSWLMERRALAEVSRS</sequence>
<keyword evidence="11" id="KW-1185">Reference proteome</keyword>
<gene>
    <name evidence="10" type="ORF">PDE_01530</name>
</gene>
<keyword evidence="3" id="KW-0999">Mitochondrion inner membrane</keyword>
<evidence type="ECO:0000256" key="8">
    <source>
        <dbReference type="SAM" id="MobiDB-lite"/>
    </source>
</evidence>
<evidence type="ECO:0000256" key="3">
    <source>
        <dbReference type="ARBA" id="ARBA00022792"/>
    </source>
</evidence>
<dbReference type="InterPro" id="IPR044202">
    <property type="entry name" value="LETM1/MDM38-like"/>
</dbReference>
<reference evidence="10 11" key="1">
    <citation type="journal article" date="2013" name="PLoS ONE">
        <title>Genomic and secretomic analyses reveal unique features of the lignocellulolytic enzyme system of Penicillium decumbens.</title>
        <authorList>
            <person name="Liu G."/>
            <person name="Zhang L."/>
            <person name="Wei X."/>
            <person name="Zou G."/>
            <person name="Qin Y."/>
            <person name="Ma L."/>
            <person name="Li J."/>
            <person name="Zheng H."/>
            <person name="Wang S."/>
            <person name="Wang C."/>
            <person name="Xun L."/>
            <person name="Zhao G.-P."/>
            <person name="Zhou Z."/>
            <person name="Qu Y."/>
        </authorList>
    </citation>
    <scope>NUCLEOTIDE SEQUENCE [LARGE SCALE GENOMIC DNA]</scope>
    <source>
        <strain evidence="11">114-2 / CGMCC 5302</strain>
    </source>
</reference>
<dbReference type="GO" id="GO:0030003">
    <property type="term" value="P:intracellular monoatomic cation homeostasis"/>
    <property type="evidence" value="ECO:0007669"/>
    <property type="project" value="TreeGrafter"/>
</dbReference>
<comment type="subcellular location">
    <subcellularLocation>
        <location evidence="1">Mitochondrion inner membrane</location>
        <topology evidence="1">Single-pass membrane protein</topology>
    </subcellularLocation>
</comment>
<evidence type="ECO:0000256" key="6">
    <source>
        <dbReference type="ARBA" id="ARBA00023136"/>
    </source>
</evidence>
<dbReference type="OrthoDB" id="73691at2759"/>
<organism evidence="10 11">
    <name type="scientific">Penicillium oxalicum (strain 114-2 / CGMCC 5302)</name>
    <name type="common">Penicillium decumbens</name>
    <dbReference type="NCBI Taxonomy" id="933388"/>
    <lineage>
        <taxon>Eukaryota</taxon>
        <taxon>Fungi</taxon>
        <taxon>Dikarya</taxon>
        <taxon>Ascomycota</taxon>
        <taxon>Pezizomycotina</taxon>
        <taxon>Eurotiomycetes</taxon>
        <taxon>Eurotiomycetidae</taxon>
        <taxon>Eurotiales</taxon>
        <taxon>Aspergillaceae</taxon>
        <taxon>Penicillium</taxon>
    </lineage>
</organism>